<feature type="chain" id="PRO_5004408774" evidence="1">
    <location>
        <begin position="25"/>
        <end position="903"/>
    </location>
</feature>
<evidence type="ECO:0000256" key="1">
    <source>
        <dbReference type="SAM" id="SignalP"/>
    </source>
</evidence>
<keyword evidence="1" id="KW-0732">Signal</keyword>
<dbReference type="EMBL" id="CBDS010000060">
    <property type="protein sequence ID" value="CDB45894.1"/>
    <property type="molecule type" value="Genomic_DNA"/>
</dbReference>
<feature type="signal peptide" evidence="1">
    <location>
        <begin position="1"/>
        <end position="24"/>
    </location>
</feature>
<dbReference type="Pfam" id="PF03797">
    <property type="entry name" value="Autotransporter"/>
    <property type="match status" value="1"/>
</dbReference>
<gene>
    <name evidence="3" type="ORF">BN533_00065</name>
</gene>
<dbReference type="PANTHER" id="PTHR35037">
    <property type="entry name" value="C-TERMINAL REGION OF AIDA-LIKE PROTEIN"/>
    <property type="match status" value="1"/>
</dbReference>
<dbReference type="Gene3D" id="2.160.20.20">
    <property type="match status" value="1"/>
</dbReference>
<dbReference type="InterPro" id="IPR036709">
    <property type="entry name" value="Autotransporte_beta_dom_sf"/>
</dbReference>
<dbReference type="RefSeq" id="WP_021716969.1">
    <property type="nucleotide sequence ID" value="NZ_FR885191.1"/>
</dbReference>
<dbReference type="InterPro" id="IPR011050">
    <property type="entry name" value="Pectin_lyase_fold/virulence"/>
</dbReference>
<dbReference type="InterPro" id="IPR006315">
    <property type="entry name" value="OM_autotransptr_brl_dom"/>
</dbReference>
<dbReference type="eggNOG" id="COG3468">
    <property type="taxonomic scope" value="Bacteria"/>
</dbReference>
<sequence>MKLKKKNFGLAALILMSLSGSVYAEAPLTDSTVINGNTTINVDTGANSGINLSGNKEISLAASASDAAVTIKVNGQKSVGDVRYGIRVSNGAKINLSDLNIVSEDKTGDVNGIYASASEININNLNVDVNGNSIYGVNIYNGSQMNVAGNMTIAVKGDTVPSSGIRGVTVNSASGVLNVQGDLIIKAESDQRGYGIYNTSGGKLNVAQNTYITTIGETGHAIFSASNNDAGKIGLSGNLNIDSYGDKSYGIRVIGGTVDVQKNTVINMYGNNTSGIHTSKDGNGLVEGVIDLHGDTIIKAEGNGNKGIYASTGLITIDGKGYLQMEGNKSYGIYVDKGGKVVLNGGVSIDAPKEGNQGIYIYGSGNVELHGSVDIFTGSDAAANAININGKGSTAENKAQVNGTAQFNMLGNIKVSNGGSIDLEMTEWSFWQGAAGIDAGNGSTSSLSFGNNAVWKLTGNSEVTDLTLDGAWLDMTADGNAFSTLKTESLNGSGGTIILDVDGTAVDQADKLYVTDTFTGTQALKLHEINGRDNDPTLGKDALGTILASVNINNGTFTAVDGEGSLFWQRYELGQQASNTGGYTTDWYLKEIENISPAERPTTTVESVLAAGALNYYTWRNENDKLMQRMGELRHNGDDAKGVWFRVNGSKIGRSGSWGFENKYTAYELGYDEVIKRTDDFVRYNGVALNYTDGSSSYRSGNGGNDAKAISFYGTQIGSKGHYLDVVFKISQLANDFTVYDSNANKITGELDNVGVAVSAEYGRKNVLSRGWYIEPQAQLTLGYLGGDSYQTSNGITVQQGGINSAVGRVGFNLGREIGNQANIYVKANLLHEFGGGYDVTMADSGGNRFKAADAFNDTWFEYGIGAALKTGSNSHIYIDVERSSGSDFKKDWQWNAGARWTF</sequence>
<protein>
    <submittedName>
        <fullName evidence="3">Autotransporter</fullName>
    </submittedName>
</protein>
<evidence type="ECO:0000313" key="3">
    <source>
        <dbReference type="EMBL" id="CDB45894.1"/>
    </source>
</evidence>
<dbReference type="PANTHER" id="PTHR35037:SF7">
    <property type="entry name" value="AUTOTRANSPORTER"/>
    <property type="match status" value="1"/>
</dbReference>
<dbReference type="InterPro" id="IPR012332">
    <property type="entry name" value="Autotransporter_pectin_lyase_C"/>
</dbReference>
<dbReference type="InterPro" id="IPR051551">
    <property type="entry name" value="Autotransporter_adhesion"/>
</dbReference>
<comment type="caution">
    <text evidence="3">The sequence shown here is derived from an EMBL/GenBank/DDBJ whole genome shotgun (WGS) entry which is preliminary data.</text>
</comment>
<dbReference type="GO" id="GO:0019867">
    <property type="term" value="C:outer membrane"/>
    <property type="evidence" value="ECO:0007669"/>
    <property type="project" value="InterPro"/>
</dbReference>
<dbReference type="InterPro" id="IPR003991">
    <property type="entry name" value="Pertactin_virulence_factor"/>
</dbReference>
<dbReference type="PROSITE" id="PS51208">
    <property type="entry name" value="AUTOTRANSPORTER"/>
    <property type="match status" value="1"/>
</dbReference>
<accession>R6IH67</accession>
<dbReference type="STRING" id="1262914.BN533_00065"/>
<dbReference type="SMART" id="SM00869">
    <property type="entry name" value="Autotransporter"/>
    <property type="match status" value="1"/>
</dbReference>
<dbReference type="HOGENOM" id="CLU_002318_1_0_9"/>
<dbReference type="PRINTS" id="PR01484">
    <property type="entry name" value="PRTACTNFAMLY"/>
</dbReference>
<organism evidence="3">
    <name type="scientific">Phascolarctobacterium faecium</name>
    <dbReference type="NCBI Taxonomy" id="33025"/>
    <lineage>
        <taxon>Bacteria</taxon>
        <taxon>Bacillati</taxon>
        <taxon>Bacillota</taxon>
        <taxon>Negativicutes</taxon>
        <taxon>Acidaminococcales</taxon>
        <taxon>Acidaminococcaceae</taxon>
        <taxon>Phascolarctobacterium</taxon>
    </lineage>
</organism>
<proteinExistence type="predicted"/>
<dbReference type="AlphaFoldDB" id="R6IH67"/>
<dbReference type="InterPro" id="IPR005546">
    <property type="entry name" value="Autotransporte_beta"/>
</dbReference>
<dbReference type="SUPFAM" id="SSF103515">
    <property type="entry name" value="Autotransporter"/>
    <property type="match status" value="1"/>
</dbReference>
<dbReference type="Gene3D" id="2.40.128.130">
    <property type="entry name" value="Autotransporter beta-domain"/>
    <property type="match status" value="1"/>
</dbReference>
<name>R6IH67_9FIRM</name>
<dbReference type="NCBIfam" id="TIGR01414">
    <property type="entry name" value="autotrans_barl"/>
    <property type="match status" value="1"/>
</dbReference>
<dbReference type="SUPFAM" id="SSF51126">
    <property type="entry name" value="Pectin lyase-like"/>
    <property type="match status" value="1"/>
</dbReference>
<feature type="domain" description="Autotransporter" evidence="2">
    <location>
        <begin position="636"/>
        <end position="903"/>
    </location>
</feature>
<reference evidence="3" key="1">
    <citation type="submission" date="2012-11" db="EMBL/GenBank/DDBJ databases">
        <title>Dependencies among metagenomic species, viruses, plasmids and units of genetic variation.</title>
        <authorList>
            <person name="Nielsen H.B."/>
            <person name="Almeida M."/>
            <person name="Juncker A.S."/>
            <person name="Rasmussen S."/>
            <person name="Li J."/>
            <person name="Sunagawa S."/>
            <person name="Plichta D."/>
            <person name="Gautier L."/>
            <person name="Le Chatelier E."/>
            <person name="Peletier E."/>
            <person name="Bonde I."/>
            <person name="Nielsen T."/>
            <person name="Manichanh C."/>
            <person name="Arumugam M."/>
            <person name="Batto J."/>
            <person name="Santos M.B.Q.D."/>
            <person name="Blom N."/>
            <person name="Borruel N."/>
            <person name="Burgdorf K.S."/>
            <person name="Boumezbeur F."/>
            <person name="Casellas F."/>
            <person name="Dore J."/>
            <person name="Guarner F."/>
            <person name="Hansen T."/>
            <person name="Hildebrand F."/>
            <person name="Kaas R.S."/>
            <person name="Kennedy S."/>
            <person name="Kristiansen K."/>
            <person name="Kultima J.R."/>
            <person name="Leonard P."/>
            <person name="Levenez F."/>
            <person name="Lund O."/>
            <person name="Moumen B."/>
            <person name="Le Paslier D."/>
            <person name="Pons N."/>
            <person name="Pedersen O."/>
            <person name="Prifti E."/>
            <person name="Qin J."/>
            <person name="Raes J."/>
            <person name="Tap J."/>
            <person name="Tims S."/>
            <person name="Ussery D.W."/>
            <person name="Yamada T."/>
            <person name="MetaHit consortium"/>
            <person name="Renault P."/>
            <person name="Sicheritz-Ponten T."/>
            <person name="Bork P."/>
            <person name="Wang J."/>
            <person name="Brunak S."/>
            <person name="Ehrlich S.D."/>
        </authorList>
    </citation>
    <scope>NUCLEOTIDE SEQUENCE [LARGE SCALE GENOMIC DNA]</scope>
</reference>
<evidence type="ECO:0000259" key="2">
    <source>
        <dbReference type="PROSITE" id="PS51208"/>
    </source>
</evidence>